<comment type="caution">
    <text evidence="7">The sequence shown here is derived from an EMBL/GenBank/DDBJ whole genome shotgun (WGS) entry which is preliminary data.</text>
</comment>
<proteinExistence type="inferred from homology"/>
<dbReference type="InterPro" id="IPR000172">
    <property type="entry name" value="GMC_OxRdtase_N"/>
</dbReference>
<dbReference type="RefSeq" id="WP_154319075.1">
    <property type="nucleotide sequence ID" value="NZ_CAJFZX010000001.1"/>
</dbReference>
<dbReference type="PANTHER" id="PTHR46056">
    <property type="entry name" value="LONG-CHAIN-ALCOHOL OXIDASE"/>
    <property type="match status" value="1"/>
</dbReference>
<dbReference type="GO" id="GO:0050660">
    <property type="term" value="F:flavin adenine dinucleotide binding"/>
    <property type="evidence" value="ECO:0007669"/>
    <property type="project" value="InterPro"/>
</dbReference>
<organism evidence="7 8">
    <name type="scientific">Metabacillus idriensis</name>
    <dbReference type="NCBI Taxonomy" id="324768"/>
    <lineage>
        <taxon>Bacteria</taxon>
        <taxon>Bacillati</taxon>
        <taxon>Bacillota</taxon>
        <taxon>Bacilli</taxon>
        <taxon>Bacillales</taxon>
        <taxon>Bacillaceae</taxon>
        <taxon>Metabacillus</taxon>
    </lineage>
</organism>
<evidence type="ECO:0000256" key="3">
    <source>
        <dbReference type="ARBA" id="ARBA00022827"/>
    </source>
</evidence>
<protein>
    <submittedName>
        <fullName evidence="7">GMC family oxidoreductase</fullName>
    </submittedName>
</protein>
<feature type="domain" description="Glucose-methanol-choline oxidoreductase C-terminal" evidence="6">
    <location>
        <begin position="359"/>
        <end position="477"/>
    </location>
</feature>
<evidence type="ECO:0000256" key="1">
    <source>
        <dbReference type="ARBA" id="ARBA00010790"/>
    </source>
</evidence>
<dbReference type="Proteomes" id="UP000441585">
    <property type="component" value="Unassembled WGS sequence"/>
</dbReference>
<dbReference type="AlphaFoldDB" id="A0A6I2MDJ6"/>
<dbReference type="Pfam" id="PF13450">
    <property type="entry name" value="NAD_binding_8"/>
    <property type="match status" value="1"/>
</dbReference>
<evidence type="ECO:0000259" key="5">
    <source>
        <dbReference type="Pfam" id="PF00732"/>
    </source>
</evidence>
<dbReference type="InterPro" id="IPR036188">
    <property type="entry name" value="FAD/NAD-bd_sf"/>
</dbReference>
<evidence type="ECO:0000313" key="8">
    <source>
        <dbReference type="Proteomes" id="UP000441585"/>
    </source>
</evidence>
<evidence type="ECO:0000256" key="2">
    <source>
        <dbReference type="ARBA" id="ARBA00022630"/>
    </source>
</evidence>
<keyword evidence="3" id="KW-0274">FAD</keyword>
<dbReference type="Pfam" id="PF00732">
    <property type="entry name" value="GMC_oxred_N"/>
    <property type="match status" value="1"/>
</dbReference>
<evidence type="ECO:0000313" key="7">
    <source>
        <dbReference type="EMBL" id="MRX55342.1"/>
    </source>
</evidence>
<keyword evidence="4" id="KW-0560">Oxidoreductase</keyword>
<evidence type="ECO:0000256" key="4">
    <source>
        <dbReference type="ARBA" id="ARBA00023002"/>
    </source>
</evidence>
<sequence length="489" mass="54243">MTDQTLTASPDPAEELKSEIVVIGSGPGGALTAFYLAQSGRDVLLIEEGSLQRLESTKSYSIEEMVEKYRNGGITPMFGSPKIVYAEGRVVGGGSEVNSGLYHRTPEHILEEWKKKFDVDALSLKDMLPHFEACEEALSVSPLPHEPSKPSLKLKQGAEKMGWEAVEVPRWFTYSQERDKYGRYLSHKQSMSKTFIPKAIEHGCKLLHDTWIKSIKQNGAKWILSGKYLDKKDIVIETEHLFICCGAVQTAALLRRSGIKQNIGNSLQIHPTLKVIGQFEENVNDFELGVPVYQVKNFAPRLSFGCSISLPSYLAAGMIDHPDFLNEIVSNWEKMAVYYTMITGHGRGTIRTIPGFRDPVIRYHLTEEDLRDLSEGLYKISSLLFEGGASAVHPSVAGMKRFSNPSHLKDIPEILSKTKTNLMTIHLFSSCPMGEKKEICAADSFGKVHGFSNLYISDASLLCSAPGVNPQGSIMAVSRRNVLKFLGKL</sequence>
<keyword evidence="8" id="KW-1185">Reference proteome</keyword>
<accession>A0A6I2MDJ6</accession>
<reference evidence="7 8" key="1">
    <citation type="submission" date="2019-11" db="EMBL/GenBank/DDBJ databases">
        <title>Bacillus idriensis genome.</title>
        <authorList>
            <person name="Konopka E.N."/>
            <person name="Newman J.D."/>
        </authorList>
    </citation>
    <scope>NUCLEOTIDE SEQUENCE [LARGE SCALE GENOMIC DNA]</scope>
    <source>
        <strain evidence="7 8">DSM 19097</strain>
    </source>
</reference>
<dbReference type="SUPFAM" id="SSF51905">
    <property type="entry name" value="FAD/NAD(P)-binding domain"/>
    <property type="match status" value="1"/>
</dbReference>
<name>A0A6I2MDJ6_9BACI</name>
<dbReference type="GO" id="GO:0016614">
    <property type="term" value="F:oxidoreductase activity, acting on CH-OH group of donors"/>
    <property type="evidence" value="ECO:0007669"/>
    <property type="project" value="InterPro"/>
</dbReference>
<evidence type="ECO:0000259" key="6">
    <source>
        <dbReference type="Pfam" id="PF05199"/>
    </source>
</evidence>
<gene>
    <name evidence="7" type="ORF">GJU41_15370</name>
</gene>
<dbReference type="InterPro" id="IPR007867">
    <property type="entry name" value="GMC_OxRtase_C"/>
</dbReference>
<dbReference type="Pfam" id="PF05199">
    <property type="entry name" value="GMC_oxred_C"/>
    <property type="match status" value="1"/>
</dbReference>
<dbReference type="PANTHER" id="PTHR46056:SF12">
    <property type="entry name" value="LONG-CHAIN-ALCOHOL OXIDASE"/>
    <property type="match status" value="1"/>
</dbReference>
<comment type="similarity">
    <text evidence="1">Belongs to the GMC oxidoreductase family.</text>
</comment>
<keyword evidence="2" id="KW-0285">Flavoprotein</keyword>
<dbReference type="Gene3D" id="3.50.50.60">
    <property type="entry name" value="FAD/NAD(P)-binding domain"/>
    <property type="match status" value="2"/>
</dbReference>
<feature type="domain" description="Glucose-methanol-choline oxidoreductase N-terminal" evidence="5">
    <location>
        <begin position="69"/>
        <end position="271"/>
    </location>
</feature>
<dbReference type="EMBL" id="WKKF01000004">
    <property type="protein sequence ID" value="MRX55342.1"/>
    <property type="molecule type" value="Genomic_DNA"/>
</dbReference>